<name>A0ABV3X050_9HYPH</name>
<evidence type="ECO:0000313" key="4">
    <source>
        <dbReference type="Proteomes" id="UP001559025"/>
    </source>
</evidence>
<dbReference type="InterPro" id="IPR010987">
    <property type="entry name" value="Glutathione-S-Trfase_C-like"/>
</dbReference>
<feature type="domain" description="GST N-terminal" evidence="1">
    <location>
        <begin position="1"/>
        <end position="81"/>
    </location>
</feature>
<dbReference type="PROSITE" id="PS50405">
    <property type="entry name" value="GST_CTER"/>
    <property type="match status" value="1"/>
</dbReference>
<sequence>MLTLFHSPGSCSNGILYLLNEIGAEHDVSVVNVLTGDQRREAYLSLNPKGKVPALRLDDGEVLTELQTIAFWLARSFPQAGLWPENTMEQARTLELLDFIVGSVHMRGRTFIRMPHKFVDDPACHAALQAHGRQQVANGLAQLEATLGGKPFLLGRFGVPDAAALYVLDWAVRDDIELSSALVAYRERLHARPAFAASADNWGST</sequence>
<dbReference type="Pfam" id="PF13409">
    <property type="entry name" value="GST_N_2"/>
    <property type="match status" value="1"/>
</dbReference>
<reference evidence="3 4" key="1">
    <citation type="submission" date="2024-01" db="EMBL/GenBank/DDBJ databases">
        <title>New evidence supports the origin of RcGTA from prophage.</title>
        <authorList>
            <person name="Xu Y."/>
            <person name="Liu B."/>
            <person name="Chen F."/>
        </authorList>
    </citation>
    <scope>NUCLEOTIDE SEQUENCE [LARGE SCALE GENOMIC DNA]</scope>
    <source>
        <strain evidence="3 4">CBW1107-2</strain>
    </source>
</reference>
<dbReference type="SUPFAM" id="SSF47616">
    <property type="entry name" value="GST C-terminal domain-like"/>
    <property type="match status" value="1"/>
</dbReference>
<comment type="caution">
    <text evidence="3">The sequence shown here is derived from an EMBL/GenBank/DDBJ whole genome shotgun (WGS) entry which is preliminary data.</text>
</comment>
<feature type="domain" description="GST C-terminal" evidence="2">
    <location>
        <begin position="86"/>
        <end position="205"/>
    </location>
</feature>
<dbReference type="SFLD" id="SFLDG01150">
    <property type="entry name" value="Main.1:_Beta-like"/>
    <property type="match status" value="1"/>
</dbReference>
<dbReference type="Gene3D" id="1.20.1050.10">
    <property type="match status" value="1"/>
</dbReference>
<evidence type="ECO:0000313" key="3">
    <source>
        <dbReference type="EMBL" id="MEX4009644.1"/>
    </source>
</evidence>
<dbReference type="PROSITE" id="PS50404">
    <property type="entry name" value="GST_NTER"/>
    <property type="match status" value="1"/>
</dbReference>
<dbReference type="EMBL" id="JAZHFV010000006">
    <property type="protein sequence ID" value="MEX4009644.1"/>
    <property type="molecule type" value="Genomic_DNA"/>
</dbReference>
<accession>A0ABV3X050</accession>
<dbReference type="Gene3D" id="3.40.30.10">
    <property type="entry name" value="Glutaredoxin"/>
    <property type="match status" value="1"/>
</dbReference>
<dbReference type="Proteomes" id="UP001559025">
    <property type="component" value="Unassembled WGS sequence"/>
</dbReference>
<dbReference type="Pfam" id="PF13410">
    <property type="entry name" value="GST_C_2"/>
    <property type="match status" value="1"/>
</dbReference>
<keyword evidence="4" id="KW-1185">Reference proteome</keyword>
<dbReference type="InterPro" id="IPR004045">
    <property type="entry name" value="Glutathione_S-Trfase_N"/>
</dbReference>
<dbReference type="InterPro" id="IPR036249">
    <property type="entry name" value="Thioredoxin-like_sf"/>
</dbReference>
<dbReference type="SUPFAM" id="SSF52833">
    <property type="entry name" value="Thioredoxin-like"/>
    <property type="match status" value="1"/>
</dbReference>
<dbReference type="InterPro" id="IPR036282">
    <property type="entry name" value="Glutathione-S-Trfase_C_sf"/>
</dbReference>
<evidence type="ECO:0000259" key="2">
    <source>
        <dbReference type="PROSITE" id="PS50405"/>
    </source>
</evidence>
<dbReference type="RefSeq" id="WP_368804522.1">
    <property type="nucleotide sequence ID" value="NZ_JAZHFV010000006.1"/>
</dbReference>
<gene>
    <name evidence="3" type="ORF">V1479_20205</name>
</gene>
<dbReference type="CDD" id="cd03057">
    <property type="entry name" value="GST_N_Beta"/>
    <property type="match status" value="1"/>
</dbReference>
<dbReference type="PANTHER" id="PTHR44051:SF8">
    <property type="entry name" value="GLUTATHIONE S-TRANSFERASE GSTA"/>
    <property type="match status" value="1"/>
</dbReference>
<dbReference type="SFLD" id="SFLDG00358">
    <property type="entry name" value="Main_(cytGST)"/>
    <property type="match status" value="1"/>
</dbReference>
<proteinExistence type="predicted"/>
<dbReference type="SFLD" id="SFLDS00019">
    <property type="entry name" value="Glutathione_Transferase_(cytos"/>
    <property type="match status" value="1"/>
</dbReference>
<protein>
    <submittedName>
        <fullName evidence="3">Glutathione S-transferase family protein</fullName>
    </submittedName>
</protein>
<dbReference type="InterPro" id="IPR040079">
    <property type="entry name" value="Glutathione_S-Trfase"/>
</dbReference>
<dbReference type="PANTHER" id="PTHR44051">
    <property type="entry name" value="GLUTATHIONE S-TRANSFERASE-RELATED"/>
    <property type="match status" value="1"/>
</dbReference>
<evidence type="ECO:0000259" key="1">
    <source>
        <dbReference type="PROSITE" id="PS50404"/>
    </source>
</evidence>
<organism evidence="3 4">
    <name type="scientific">Neoaquamicrobium sediminum</name>
    <dbReference type="NCBI Taxonomy" id="1849104"/>
    <lineage>
        <taxon>Bacteria</taxon>
        <taxon>Pseudomonadati</taxon>
        <taxon>Pseudomonadota</taxon>
        <taxon>Alphaproteobacteria</taxon>
        <taxon>Hyphomicrobiales</taxon>
        <taxon>Phyllobacteriaceae</taxon>
        <taxon>Neoaquamicrobium</taxon>
    </lineage>
</organism>